<dbReference type="PRINTS" id="PR00980">
    <property type="entry name" value="TRNASYNTHALA"/>
</dbReference>
<keyword evidence="6 12" id="KW-0547">Nucleotide-binding</keyword>
<keyword evidence="8 12" id="KW-0067">ATP-binding</keyword>
<keyword evidence="7 12" id="KW-0862">Zinc</keyword>
<dbReference type="Gene3D" id="3.30.930.10">
    <property type="entry name" value="Bira Bifunctional Protein, Domain 2"/>
    <property type="match status" value="1"/>
</dbReference>
<dbReference type="FunFam" id="3.30.980.10:FF:000004">
    <property type="entry name" value="Alanine--tRNA ligase, cytoplasmic"/>
    <property type="match status" value="1"/>
</dbReference>
<comment type="domain">
    <text evidence="12">Consists of three domains; the N-terminal catalytic domain, the editing domain and the C-terminal C-Ala domain. The editing domain removes incorrectly charged amino acids, while the C-Ala domain, along with tRNA(Ala), serves as a bridge to cooperatively bring together the editing and aminoacylation centers thus stimulating deacylation of misacylated tRNAs.</text>
</comment>
<dbReference type="InterPro" id="IPR012947">
    <property type="entry name" value="tRNA_SAD"/>
</dbReference>
<dbReference type="Pfam" id="PF07973">
    <property type="entry name" value="tRNA_SAD"/>
    <property type="match status" value="1"/>
</dbReference>
<dbReference type="InterPro" id="IPR002318">
    <property type="entry name" value="Ala-tRNA-lgiase_IIc"/>
</dbReference>
<keyword evidence="10 12" id="KW-0648">Protein biosynthesis</keyword>
<dbReference type="GO" id="GO:0006419">
    <property type="term" value="P:alanyl-tRNA aminoacylation"/>
    <property type="evidence" value="ECO:0007669"/>
    <property type="project" value="UniProtKB-UniRule"/>
</dbReference>
<feature type="binding site" evidence="12">
    <location>
        <position position="661"/>
    </location>
    <ligand>
        <name>Zn(2+)</name>
        <dbReference type="ChEBI" id="CHEBI:29105"/>
    </ligand>
</feature>
<dbReference type="SUPFAM" id="SSF50447">
    <property type="entry name" value="Translation proteins"/>
    <property type="match status" value="1"/>
</dbReference>
<reference evidence="15 17" key="1">
    <citation type="submission" date="2021-03" db="EMBL/GenBank/DDBJ databases">
        <title>Draft genome and methylome analysis of Thiotrix fructosivoruns ATCC 49748.</title>
        <authorList>
            <person name="Fomenkov A."/>
            <person name="Grabovich M.Y."/>
            <person name="Roberts R.J."/>
        </authorList>
    </citation>
    <scope>NUCLEOTIDE SEQUENCE [LARGE SCALE GENOMIC DNA]</scope>
    <source>
        <strain evidence="15 17">ATCC 49748</strain>
        <plasmid evidence="15">pTfr446</plasmid>
    </source>
</reference>
<evidence type="ECO:0000256" key="7">
    <source>
        <dbReference type="ARBA" id="ARBA00022833"/>
    </source>
</evidence>
<accession>A0A8B0SNW4</accession>
<dbReference type="Gene3D" id="3.30.980.10">
    <property type="entry name" value="Threonyl-trna Synthetase, Chain A, domain 2"/>
    <property type="match status" value="1"/>
</dbReference>
<dbReference type="Gene3D" id="6.10.250.550">
    <property type="match status" value="1"/>
</dbReference>
<dbReference type="InterPro" id="IPR003156">
    <property type="entry name" value="DHHA1_dom"/>
</dbReference>
<evidence type="ECO:0000259" key="14">
    <source>
        <dbReference type="PROSITE" id="PS50860"/>
    </source>
</evidence>
<dbReference type="InterPro" id="IPR050058">
    <property type="entry name" value="Ala-tRNA_ligase"/>
</dbReference>
<comment type="catalytic activity">
    <reaction evidence="12">
        <text>tRNA(Ala) + L-alanine + ATP = L-alanyl-tRNA(Ala) + AMP + diphosphate</text>
        <dbReference type="Rhea" id="RHEA:12540"/>
        <dbReference type="Rhea" id="RHEA-COMP:9657"/>
        <dbReference type="Rhea" id="RHEA-COMP:9923"/>
        <dbReference type="ChEBI" id="CHEBI:30616"/>
        <dbReference type="ChEBI" id="CHEBI:33019"/>
        <dbReference type="ChEBI" id="CHEBI:57972"/>
        <dbReference type="ChEBI" id="CHEBI:78442"/>
        <dbReference type="ChEBI" id="CHEBI:78497"/>
        <dbReference type="ChEBI" id="CHEBI:456215"/>
        <dbReference type="EC" id="6.1.1.7"/>
    </reaction>
</comment>
<gene>
    <name evidence="12 16" type="primary">alaS</name>
    <name evidence="16" type="ORF">J1836_018820</name>
    <name evidence="15" type="ORF">J1836_02245</name>
</gene>
<keyword evidence="5 12" id="KW-0479">Metal-binding</keyword>
<dbReference type="FunFam" id="2.40.30.130:FF:000001">
    <property type="entry name" value="Alanine--tRNA ligase"/>
    <property type="match status" value="1"/>
</dbReference>
<geneLocation type="plasmid" evidence="15">
    <name>pTfr446</name>
</geneLocation>
<dbReference type="PANTHER" id="PTHR11777:SF9">
    <property type="entry name" value="ALANINE--TRNA LIGASE, CYTOPLASMIC"/>
    <property type="match status" value="1"/>
</dbReference>
<comment type="subcellular location">
    <subcellularLocation>
        <location evidence="1 12">Cytoplasm</location>
    </subcellularLocation>
</comment>
<dbReference type="Gene3D" id="3.30.54.20">
    <property type="match status" value="1"/>
</dbReference>
<dbReference type="EMBL" id="JAFMPM010000005">
    <property type="protein sequence ID" value="MBO0611751.1"/>
    <property type="molecule type" value="Genomic_DNA"/>
</dbReference>
<evidence type="ECO:0000256" key="8">
    <source>
        <dbReference type="ARBA" id="ARBA00022840"/>
    </source>
</evidence>
<feature type="binding site" evidence="12">
    <location>
        <position position="665"/>
    </location>
    <ligand>
        <name>Zn(2+)</name>
        <dbReference type="ChEBI" id="CHEBI:29105"/>
    </ligand>
</feature>
<comment type="cofactor">
    <cofactor evidence="12">
        <name>Zn(2+)</name>
        <dbReference type="ChEBI" id="CHEBI:29105"/>
    </cofactor>
    <text evidence="12">Binds 1 zinc ion per subunit.</text>
</comment>
<keyword evidence="13" id="KW-0175">Coiled coil</keyword>
<dbReference type="InterPro" id="IPR045864">
    <property type="entry name" value="aa-tRNA-synth_II/BPL/LPL"/>
</dbReference>
<evidence type="ECO:0000313" key="15">
    <source>
        <dbReference type="EMBL" id="MBO0611751.1"/>
    </source>
</evidence>
<evidence type="ECO:0000256" key="3">
    <source>
        <dbReference type="ARBA" id="ARBA00022555"/>
    </source>
</evidence>
<evidence type="ECO:0000256" key="5">
    <source>
        <dbReference type="ARBA" id="ARBA00022723"/>
    </source>
</evidence>
<dbReference type="GO" id="GO:0005829">
    <property type="term" value="C:cytosol"/>
    <property type="evidence" value="ECO:0007669"/>
    <property type="project" value="TreeGrafter"/>
</dbReference>
<dbReference type="SUPFAM" id="SSF55681">
    <property type="entry name" value="Class II aaRS and biotin synthetases"/>
    <property type="match status" value="1"/>
</dbReference>
<dbReference type="Gene3D" id="2.40.30.130">
    <property type="match status" value="1"/>
</dbReference>
<dbReference type="FunFam" id="3.30.54.20:FF:000001">
    <property type="entry name" value="Alanine--tRNA ligase"/>
    <property type="match status" value="1"/>
</dbReference>
<dbReference type="GO" id="GO:0045892">
    <property type="term" value="P:negative regulation of DNA-templated transcription"/>
    <property type="evidence" value="ECO:0007669"/>
    <property type="project" value="TreeGrafter"/>
</dbReference>
<evidence type="ECO:0000313" key="16">
    <source>
        <dbReference type="EMBL" id="QTX10592.1"/>
    </source>
</evidence>
<dbReference type="Pfam" id="PF01411">
    <property type="entry name" value="tRNA-synt_2c"/>
    <property type="match status" value="1"/>
</dbReference>
<dbReference type="NCBIfam" id="TIGR00344">
    <property type="entry name" value="alaS"/>
    <property type="match status" value="1"/>
</dbReference>
<protein>
    <recommendedName>
        <fullName evidence="12">Alanine--tRNA ligase</fullName>
        <ecNumber evidence="12">6.1.1.7</ecNumber>
    </recommendedName>
    <alternativeName>
        <fullName evidence="12">Alanyl-tRNA synthetase</fullName>
        <shortName evidence="12">AlaRS</shortName>
    </alternativeName>
</protein>
<organism evidence="16">
    <name type="scientific">Thiothrix fructosivorans</name>
    <dbReference type="NCBI Taxonomy" id="111770"/>
    <lineage>
        <taxon>Bacteria</taxon>
        <taxon>Pseudomonadati</taxon>
        <taxon>Pseudomonadota</taxon>
        <taxon>Gammaproteobacteria</taxon>
        <taxon>Thiotrichales</taxon>
        <taxon>Thiotrichaceae</taxon>
        <taxon>Thiothrix</taxon>
    </lineage>
</organism>
<dbReference type="InterPro" id="IPR018165">
    <property type="entry name" value="Ala-tRNA-synth_IIc_core"/>
</dbReference>
<dbReference type="InterPro" id="IPR018162">
    <property type="entry name" value="Ala-tRNA-ligase_IIc_anticod-bd"/>
</dbReference>
<feature type="domain" description="Alanyl-transfer RNA synthetases family profile" evidence="14">
    <location>
        <begin position="1"/>
        <end position="704"/>
    </location>
</feature>
<dbReference type="SMART" id="SM00863">
    <property type="entry name" value="tRNA_SAD"/>
    <property type="match status" value="1"/>
</dbReference>
<dbReference type="GO" id="GO:0000049">
    <property type="term" value="F:tRNA binding"/>
    <property type="evidence" value="ECO:0007669"/>
    <property type="project" value="UniProtKB-KW"/>
</dbReference>
<evidence type="ECO:0000256" key="4">
    <source>
        <dbReference type="ARBA" id="ARBA00022598"/>
    </source>
</evidence>
<dbReference type="HAMAP" id="MF_00036_B">
    <property type="entry name" value="Ala_tRNA_synth_B"/>
    <property type="match status" value="1"/>
</dbReference>
<keyword evidence="17" id="KW-1185">Reference proteome</keyword>
<evidence type="ECO:0000256" key="11">
    <source>
        <dbReference type="ARBA" id="ARBA00023146"/>
    </source>
</evidence>
<dbReference type="FunFam" id="3.30.930.10:FF:000004">
    <property type="entry name" value="Alanine--tRNA ligase"/>
    <property type="match status" value="1"/>
</dbReference>
<dbReference type="FunFam" id="3.10.310.40:FF:000001">
    <property type="entry name" value="Alanine--tRNA ligase"/>
    <property type="match status" value="1"/>
</dbReference>
<feature type="binding site" evidence="12">
    <location>
        <position position="560"/>
    </location>
    <ligand>
        <name>Zn(2+)</name>
        <dbReference type="ChEBI" id="CHEBI:29105"/>
    </ligand>
</feature>
<evidence type="ECO:0000256" key="2">
    <source>
        <dbReference type="ARBA" id="ARBA00008226"/>
    </source>
</evidence>
<dbReference type="PROSITE" id="PS50860">
    <property type="entry name" value="AA_TRNA_LIGASE_II_ALA"/>
    <property type="match status" value="1"/>
</dbReference>
<keyword evidence="4 12" id="KW-0436">Ligase</keyword>
<keyword evidence="3 12" id="KW-0820">tRNA-binding</keyword>
<sequence>MNTAELRQHFLDFFASKGHEIIASSSLVPGNDPTLLFTNAGMVQFKDVFLGMDKRAYNRATTSQRCVRAGGKHNDLENVGYTARHHTFFEMLGNFSFGDYFKEDAIKYAWEFLTETLKLPKGKLWVTVYAEDDEAYNIWSQKMGVPTDRITRIGDNKGARYASDNFWQMGDTGPCGPCTEIFYDHGEHIWGGPPGTPEEDGDRYIEIWNLVFMQYERTKDGTMNLLPKPSVDTGMGIERLAAVMQGVHSNYEIDLFQTLLSKGAALAKDADLNNPSLKVIADHIRSCAFLIVDGVLPSNEGRGYVLRRIIRRAIRHGYKLGMEAPFFHKLVQPLVDEMGKAYPELAKAQPQVELALEKEERRFAETLEHGMKVLEEAIAGMSGDTIDGDTVFKLYDTYGFPVDLTGDIARERNLKLDETGFETAMNAQRERARAAGKFGADYGDKLDVTDETGFHGYGTLAETARVTALFRQGMAVERLQAGDDAQIVLDHTPFYAESGGQVGDTGVLRTDTAVFRVTDTRKQGKTFIHVGTLESGELAVQSNVTAEVDAARRQAIILNHSATHLMHAALRQVLGEHVEQKGSQVTPERLRFDFSQPDAVTPEQLAEVEAIVNREIRDNAATLAQVMSMDDAKKSGAMALFGEKYGDEVRVLKIGFSTELCGGCHVNRTGDIGLFKIVSEGGVAAGIRRIEAVTGANALAWLSDVTSRLDNVARLLKSNPVEVADKLDTMLQKNRALEKELEQLKGKMASQAGSSLADQAVEIGGIRVLAANLEGADPKSLRDTVDQLKNKLGKAVVILAAVADGKVSLVAGVTKDETAKVKAGDLLGFVAGKIGGKGGGRPDMAQGGGTDVAALPAALAAVAAWVAERV</sequence>
<dbReference type="AlphaFoldDB" id="A0A8B0SNW4"/>
<dbReference type="Pfam" id="PF02272">
    <property type="entry name" value="DHHA1"/>
    <property type="match status" value="1"/>
</dbReference>
<keyword evidence="9 12" id="KW-0694">RNA-binding</keyword>
<dbReference type="InterPro" id="IPR018164">
    <property type="entry name" value="Ala-tRNA-synth_IIc_N"/>
</dbReference>
<dbReference type="EC" id="6.1.1.7" evidence="12"/>
<dbReference type="GO" id="GO:0005524">
    <property type="term" value="F:ATP binding"/>
    <property type="evidence" value="ECO:0007669"/>
    <property type="project" value="UniProtKB-UniRule"/>
</dbReference>
<dbReference type="Proteomes" id="UP000664466">
    <property type="component" value="Unassembled WGS sequence"/>
</dbReference>
<evidence type="ECO:0000256" key="10">
    <source>
        <dbReference type="ARBA" id="ARBA00022917"/>
    </source>
</evidence>
<dbReference type="SUPFAM" id="SSF55186">
    <property type="entry name" value="ThrRS/AlaRS common domain"/>
    <property type="match status" value="1"/>
</dbReference>
<dbReference type="InterPro" id="IPR009000">
    <property type="entry name" value="Transl_B-barrel_sf"/>
</dbReference>
<name>A0A8B0SNW4_9GAMM</name>
<proteinExistence type="inferred from homology"/>
<dbReference type="GO" id="GO:0002161">
    <property type="term" value="F:aminoacyl-tRNA deacylase activity"/>
    <property type="evidence" value="ECO:0007669"/>
    <property type="project" value="TreeGrafter"/>
</dbReference>
<feature type="binding site" evidence="12">
    <location>
        <position position="564"/>
    </location>
    <ligand>
        <name>Zn(2+)</name>
        <dbReference type="ChEBI" id="CHEBI:29105"/>
    </ligand>
</feature>
<reference evidence="16" key="2">
    <citation type="submission" date="2021-04" db="EMBL/GenBank/DDBJ databases">
        <title>Complete Genome and methylome analysis of Thiothrix fructosivorans ATCC 49748.</title>
        <authorList>
            <person name="Fomenkov A."/>
            <person name="Sun L."/>
            <person name="Vincze T."/>
            <person name="Grabovich M.Y."/>
            <person name="Roberts R.J."/>
        </authorList>
    </citation>
    <scope>NUCLEOTIDE SEQUENCE</scope>
    <source>
        <strain evidence="16">ATCC 49748</strain>
    </source>
</reference>
<evidence type="ECO:0000256" key="12">
    <source>
        <dbReference type="HAMAP-Rule" id="MF_00036"/>
    </source>
</evidence>
<dbReference type="EMBL" id="CP072748">
    <property type="protein sequence ID" value="QTX10592.1"/>
    <property type="molecule type" value="Genomic_DNA"/>
</dbReference>
<dbReference type="GO" id="GO:0004813">
    <property type="term" value="F:alanine-tRNA ligase activity"/>
    <property type="evidence" value="ECO:0007669"/>
    <property type="project" value="UniProtKB-UniRule"/>
</dbReference>
<dbReference type="InterPro" id="IPR018163">
    <property type="entry name" value="Thr/Ala-tRNA-synth_IIc_edit"/>
</dbReference>
<keyword evidence="15" id="KW-0614">Plasmid</keyword>
<comment type="function">
    <text evidence="12">Catalyzes the attachment of alanine to tRNA(Ala) in a two-step reaction: alanine is first activated by ATP to form Ala-AMP and then transferred to the acceptor end of tRNA(Ala). Also edits incorrectly charged Ser-tRNA(Ala) and Gly-tRNA(Ala) via its editing domain.</text>
</comment>
<feature type="coiled-coil region" evidence="13">
    <location>
        <begin position="727"/>
        <end position="754"/>
    </location>
</feature>
<evidence type="ECO:0000313" key="17">
    <source>
        <dbReference type="Proteomes" id="UP000664466"/>
    </source>
</evidence>
<dbReference type="RefSeq" id="WP_207249266.1">
    <property type="nucleotide sequence ID" value="NZ_JAFMPM010000005.1"/>
</dbReference>
<keyword evidence="11 12" id="KW-0030">Aminoacyl-tRNA synthetase</keyword>
<evidence type="ECO:0000256" key="6">
    <source>
        <dbReference type="ARBA" id="ARBA00022741"/>
    </source>
</evidence>
<dbReference type="GO" id="GO:0008270">
    <property type="term" value="F:zinc ion binding"/>
    <property type="evidence" value="ECO:0007669"/>
    <property type="project" value="UniProtKB-UniRule"/>
</dbReference>
<keyword evidence="12" id="KW-0963">Cytoplasm</keyword>
<dbReference type="CDD" id="cd00673">
    <property type="entry name" value="AlaRS_core"/>
    <property type="match status" value="1"/>
</dbReference>
<evidence type="ECO:0000256" key="13">
    <source>
        <dbReference type="SAM" id="Coils"/>
    </source>
</evidence>
<dbReference type="PANTHER" id="PTHR11777">
    <property type="entry name" value="ALANYL-TRNA SYNTHETASE"/>
    <property type="match status" value="1"/>
</dbReference>
<dbReference type="Gene3D" id="3.10.310.40">
    <property type="match status" value="1"/>
</dbReference>
<evidence type="ECO:0000256" key="1">
    <source>
        <dbReference type="ARBA" id="ARBA00004496"/>
    </source>
</evidence>
<dbReference type="SUPFAM" id="SSF101353">
    <property type="entry name" value="Putative anticodon-binding domain of alanyl-tRNA synthetase (AlaRS)"/>
    <property type="match status" value="1"/>
</dbReference>
<comment type="similarity">
    <text evidence="2 12">Belongs to the class-II aminoacyl-tRNA synthetase family.</text>
</comment>
<evidence type="ECO:0000256" key="9">
    <source>
        <dbReference type="ARBA" id="ARBA00022884"/>
    </source>
</evidence>
<dbReference type="InterPro" id="IPR023033">
    <property type="entry name" value="Ala_tRNA_ligase_euk/bac"/>
</dbReference>